<feature type="transmembrane region" description="Helical" evidence="1">
    <location>
        <begin position="22"/>
        <end position="43"/>
    </location>
</feature>
<evidence type="ECO:0000256" key="1">
    <source>
        <dbReference type="SAM" id="Phobius"/>
    </source>
</evidence>
<keyword evidence="1" id="KW-0472">Membrane</keyword>
<protein>
    <submittedName>
        <fullName evidence="2">Uncharacterized protein</fullName>
    </submittedName>
</protein>
<keyword evidence="1" id="KW-0812">Transmembrane</keyword>
<evidence type="ECO:0000313" key="3">
    <source>
        <dbReference type="Proteomes" id="UP000228535"/>
    </source>
</evidence>
<feature type="transmembrane region" description="Helical" evidence="1">
    <location>
        <begin position="81"/>
        <end position="103"/>
    </location>
</feature>
<reference evidence="2 3" key="1">
    <citation type="submission" date="2017-11" db="EMBL/GenBank/DDBJ databases">
        <title>Genomic Encyclopedia of Archaeal and Bacterial Type Strains, Phase II (KMG-II): From Individual Species to Whole Genera.</title>
        <authorList>
            <person name="Goeker M."/>
        </authorList>
    </citation>
    <scope>NUCLEOTIDE SEQUENCE [LARGE SCALE GENOMIC DNA]</scope>
    <source>
        <strain evidence="2 3">DSM 11115</strain>
    </source>
</reference>
<accession>A0A2M9BNW3</accession>
<dbReference type="AlphaFoldDB" id="A0A2M9BNW3"/>
<proteinExistence type="predicted"/>
<dbReference type="EMBL" id="PGFA01000001">
    <property type="protein sequence ID" value="PJJ59639.1"/>
    <property type="molecule type" value="Genomic_DNA"/>
</dbReference>
<keyword evidence="3" id="KW-1185">Reference proteome</keyword>
<name>A0A2M9BNW3_9BACT</name>
<sequence>MGIHGAVFLLFVAATYLRKKELWYVVISVILVKIIRLYMFFIMNKDDVMYWPFHNEHYASLLKLAGKWGYLLSELFFGNNIISLIFLSVLYVYWLSGCHLALVDLAEASPRVFVGSKTHPDS</sequence>
<organism evidence="2 3">
    <name type="scientific">Hymenobacter chitinivorans DSM 11115</name>
    <dbReference type="NCBI Taxonomy" id="1121954"/>
    <lineage>
        <taxon>Bacteria</taxon>
        <taxon>Pseudomonadati</taxon>
        <taxon>Bacteroidota</taxon>
        <taxon>Cytophagia</taxon>
        <taxon>Cytophagales</taxon>
        <taxon>Hymenobacteraceae</taxon>
        <taxon>Hymenobacter</taxon>
    </lineage>
</organism>
<gene>
    <name evidence="2" type="ORF">CLV45_1059</name>
</gene>
<dbReference type="Proteomes" id="UP000228535">
    <property type="component" value="Unassembled WGS sequence"/>
</dbReference>
<keyword evidence="1" id="KW-1133">Transmembrane helix</keyword>
<evidence type="ECO:0000313" key="2">
    <source>
        <dbReference type="EMBL" id="PJJ59639.1"/>
    </source>
</evidence>
<comment type="caution">
    <text evidence="2">The sequence shown here is derived from an EMBL/GenBank/DDBJ whole genome shotgun (WGS) entry which is preliminary data.</text>
</comment>